<sequence>MTQSFLASHFFDIKPSPRLRLAMAFFHLLAMLASILNALPAQFQAISVAVVAILWWMNNRYWKPPALLVRYTESNGWEIAIDGMDYVGGQVLADTVITRWGIFLRFKTDRQATMSLLIANDALTADDFRRLRVNLALLGRGRN</sequence>
<dbReference type="HOGENOM" id="CLU_153167_0_0_6"/>
<keyword evidence="1" id="KW-1133">Transmembrane helix</keyword>
<dbReference type="RefSeq" id="WP_013818587.1">
    <property type="nucleotide sequence ID" value="NC_015572.1"/>
</dbReference>
<keyword evidence="1" id="KW-0812">Transmembrane</keyword>
<accession>G0A4C0</accession>
<dbReference type="InterPro" id="IPR009883">
    <property type="entry name" value="YgfX"/>
</dbReference>
<dbReference type="STRING" id="857087.Metme_1920"/>
<dbReference type="eggNOG" id="ENOG5033ED3">
    <property type="taxonomic scope" value="Bacteria"/>
</dbReference>
<evidence type="ECO:0008006" key="4">
    <source>
        <dbReference type="Google" id="ProtNLM"/>
    </source>
</evidence>
<dbReference type="Proteomes" id="UP000008888">
    <property type="component" value="Chromosome"/>
</dbReference>
<keyword evidence="3" id="KW-1185">Reference proteome</keyword>
<keyword evidence="1" id="KW-0472">Membrane</keyword>
<organism evidence="2 3">
    <name type="scientific">Methylomonas methanica (strain DSM 25384 / MC09)</name>
    <dbReference type="NCBI Taxonomy" id="857087"/>
    <lineage>
        <taxon>Bacteria</taxon>
        <taxon>Pseudomonadati</taxon>
        <taxon>Pseudomonadota</taxon>
        <taxon>Gammaproteobacteria</taxon>
        <taxon>Methylococcales</taxon>
        <taxon>Methylococcaceae</taxon>
        <taxon>Methylomonas</taxon>
    </lineage>
</organism>
<feature type="transmembrane region" description="Helical" evidence="1">
    <location>
        <begin position="21"/>
        <end position="39"/>
    </location>
</feature>
<name>G0A4C0_METMM</name>
<dbReference type="Pfam" id="PF07254">
    <property type="entry name" value="Cpta_toxin"/>
    <property type="match status" value="1"/>
</dbReference>
<proteinExistence type="predicted"/>
<evidence type="ECO:0000256" key="1">
    <source>
        <dbReference type="SAM" id="Phobius"/>
    </source>
</evidence>
<reference evidence="2 3" key="1">
    <citation type="journal article" date="2011" name="J. Bacteriol.">
        <title>Complete Genome Sequence of the Aerobic Marine Methanotroph Methylomonas methanica MC09.</title>
        <authorList>
            <person name="Boden R."/>
            <person name="Cunliffe M."/>
            <person name="Scanlan J."/>
            <person name="Moussard H."/>
            <person name="Kits K.D."/>
            <person name="Klotz M.G."/>
            <person name="Jetten M.S."/>
            <person name="Vuilleumier S."/>
            <person name="Han J."/>
            <person name="Peters L."/>
            <person name="Mikhailova N."/>
            <person name="Teshima H."/>
            <person name="Tapia R."/>
            <person name="Kyrpides N."/>
            <person name="Ivanova N."/>
            <person name="Pagani I."/>
            <person name="Cheng J.F."/>
            <person name="Goodwin L."/>
            <person name="Han C."/>
            <person name="Hauser L."/>
            <person name="Land M.L."/>
            <person name="Lapidus A."/>
            <person name="Lucas S."/>
            <person name="Pitluck S."/>
            <person name="Woyke T."/>
            <person name="Stein L."/>
            <person name="Murrell J.C."/>
        </authorList>
    </citation>
    <scope>NUCLEOTIDE SEQUENCE [LARGE SCALE GENOMIC DNA]</scope>
    <source>
        <strain evidence="2 3">MC09</strain>
    </source>
</reference>
<protein>
    <recommendedName>
        <fullName evidence="4">Toxin CptA</fullName>
    </recommendedName>
</protein>
<evidence type="ECO:0000313" key="3">
    <source>
        <dbReference type="Proteomes" id="UP000008888"/>
    </source>
</evidence>
<gene>
    <name evidence="2" type="ordered locus">Metme_1920</name>
</gene>
<reference evidence="3" key="3">
    <citation type="submission" date="2011-05" db="EMBL/GenBank/DDBJ databases">
        <title>Complete sequence of Methylomonas methanica MC09.</title>
        <authorList>
            <consortium name="US DOE Joint Genome Institute"/>
            <person name="Lucas S."/>
            <person name="Han J."/>
            <person name="Lapidus A."/>
            <person name="Cheng J.-F."/>
            <person name="Goodwin L."/>
            <person name="Pitluck S."/>
            <person name="Peters L."/>
            <person name="Mikhailova N."/>
            <person name="Teshima H."/>
            <person name="Han C."/>
            <person name="Tapia R."/>
            <person name="Land M."/>
            <person name="Hauser L."/>
            <person name="Kyrpides N."/>
            <person name="Ivanova N."/>
            <person name="Pagani I."/>
            <person name="Stein L."/>
            <person name="Woyke T."/>
        </authorList>
    </citation>
    <scope>NUCLEOTIDE SEQUENCE [LARGE SCALE GENOMIC DNA]</scope>
    <source>
        <strain evidence="3">MC09</strain>
    </source>
</reference>
<dbReference type="OrthoDB" id="5570379at2"/>
<evidence type="ECO:0000313" key="2">
    <source>
        <dbReference type="EMBL" id="AEG00336.1"/>
    </source>
</evidence>
<dbReference type="AlphaFoldDB" id="G0A4C0"/>
<reference key="2">
    <citation type="submission" date="2011-05" db="EMBL/GenBank/DDBJ databases">
        <title>Complete genome sequence of the aerobic marine methanotroph Methylomonas methanica MC09.</title>
        <authorList>
            <person name="Boden R."/>
            <person name="Cunliffe M."/>
            <person name="Scanlan J."/>
            <person name="Moussard H."/>
            <person name="Kits K.D."/>
            <person name="Klotz M."/>
            <person name="Jetten M."/>
            <person name="Vuilleumier S."/>
            <person name="Han J."/>
            <person name="Peters L."/>
            <person name="Mikhailova N."/>
            <person name="Teshima H."/>
            <person name="Tapia R."/>
            <person name="Kyrpides N."/>
            <person name="Ivanova N."/>
            <person name="Pagani I."/>
            <person name="Cheng J.-F."/>
            <person name="Goodwin L."/>
            <person name="Han C."/>
            <person name="Hauser L."/>
            <person name="Land M."/>
            <person name="Lapidus A."/>
            <person name="Lucas S."/>
            <person name="Pitluck S."/>
            <person name="Woyke T."/>
            <person name="Stein L.Y."/>
            <person name="Murrell C."/>
        </authorList>
    </citation>
    <scope>NUCLEOTIDE SEQUENCE</scope>
    <source>
        <strain>MC09</strain>
    </source>
</reference>
<dbReference type="KEGG" id="mmt:Metme_1920"/>
<dbReference type="EMBL" id="CP002738">
    <property type="protein sequence ID" value="AEG00336.1"/>
    <property type="molecule type" value="Genomic_DNA"/>
</dbReference>